<evidence type="ECO:0000256" key="3">
    <source>
        <dbReference type="ARBA" id="ARBA00005097"/>
    </source>
</evidence>
<dbReference type="PANTHER" id="PTHR46718:SF1">
    <property type="entry name" value="ASPARTATE-SEMIALDEHYDE DEHYDROGENASE"/>
    <property type="match status" value="1"/>
</dbReference>
<comment type="pathway">
    <text evidence="3">Amino-acid biosynthesis; L-threonine biosynthesis; L-threonine from L-aspartate: step 2/5.</text>
</comment>
<gene>
    <name evidence="15" type="ORF">AVDCRST_MAG19-2083</name>
</gene>
<protein>
    <recommendedName>
        <fullName evidence="5">aspartate-semialdehyde dehydrogenase</fullName>
        <ecNumber evidence="5">1.2.1.11</ecNumber>
    </recommendedName>
</protein>
<keyword evidence="6" id="KW-0028">Amino-acid biosynthesis</keyword>
<dbReference type="Pfam" id="PF01118">
    <property type="entry name" value="Semialdhyde_dh"/>
    <property type="match status" value="1"/>
</dbReference>
<evidence type="ECO:0000256" key="6">
    <source>
        <dbReference type="ARBA" id="ARBA00022605"/>
    </source>
</evidence>
<dbReference type="Gene3D" id="3.30.360.10">
    <property type="entry name" value="Dihydrodipicolinate Reductase, domain 2"/>
    <property type="match status" value="1"/>
</dbReference>
<reference evidence="15" key="1">
    <citation type="submission" date="2020-02" db="EMBL/GenBank/DDBJ databases">
        <authorList>
            <person name="Meier V. D."/>
        </authorList>
    </citation>
    <scope>NUCLEOTIDE SEQUENCE</scope>
    <source>
        <strain evidence="15">AVDCRST_MAG19</strain>
    </source>
</reference>
<evidence type="ECO:0000256" key="8">
    <source>
        <dbReference type="ARBA" id="ARBA00022857"/>
    </source>
</evidence>
<evidence type="ECO:0000259" key="14">
    <source>
        <dbReference type="SMART" id="SM00859"/>
    </source>
</evidence>
<dbReference type="SUPFAM" id="SSF55347">
    <property type="entry name" value="Glyceraldehyde-3-phosphate dehydrogenase-like, C-terminal domain"/>
    <property type="match status" value="1"/>
</dbReference>
<dbReference type="Pfam" id="PF02774">
    <property type="entry name" value="Semialdhyde_dhC"/>
    <property type="match status" value="1"/>
</dbReference>
<feature type="domain" description="Semialdehyde dehydrogenase NAD-binding" evidence="14">
    <location>
        <begin position="7"/>
        <end position="131"/>
    </location>
</feature>
<evidence type="ECO:0000256" key="12">
    <source>
        <dbReference type="ARBA" id="ARBA00023167"/>
    </source>
</evidence>
<evidence type="ECO:0000256" key="4">
    <source>
        <dbReference type="ARBA" id="ARBA00010584"/>
    </source>
</evidence>
<dbReference type="GO" id="GO:0004073">
    <property type="term" value="F:aspartate-semialdehyde dehydrogenase activity"/>
    <property type="evidence" value="ECO:0007669"/>
    <property type="project" value="UniProtKB-EC"/>
</dbReference>
<dbReference type="InterPro" id="IPR005676">
    <property type="entry name" value="Asp_semi-ald_DH_pep-lack"/>
</dbReference>
<keyword evidence="9" id="KW-0220">Diaminopimelate biosynthesis</keyword>
<comment type="pathway">
    <text evidence="2">Amino-acid biosynthesis; L-methionine biosynthesis via de novo pathway; L-homoserine from L-aspartate: step 2/3.</text>
</comment>
<evidence type="ECO:0000256" key="7">
    <source>
        <dbReference type="ARBA" id="ARBA00022697"/>
    </source>
</evidence>
<sequence length="351" mass="37830">MSAPQIPVAVLGATGAVGQRFVQLLDGHPWFRVAELVASDRSAGKPYREAVDWRLPTALPEDVAALVVRDYADRLDSPVVFSALPGEVAGEIEQRMAREGRAVLTNTSTHRMEPDVPLLIPEVNPDHACAIALQRRNRGWTGFIAANPNCSAIHLVLALKPLQQAFGLEAVAVTTLQAVSGAGYPGVPSLDMLDNVVPYIGGEEEKMEEETKKLLGGFDGAFKPADLAMSAQCTRVPVRDGHTECVAVRLRDPALPEEVVAAFETFRARPQELNLPSAPKHPVVVRREPNRPQPNLDRDAERGMATVVGRVRPCPLLGTKFVLLGHNTIRGAAGASILNAELFKVEGLLPV</sequence>
<dbReference type="CDD" id="cd18130">
    <property type="entry name" value="ASADH_C_arch_fung_like"/>
    <property type="match status" value="1"/>
</dbReference>
<dbReference type="UniPathway" id="UPA00050">
    <property type="reaction ID" value="UER00463"/>
</dbReference>
<dbReference type="PROSITE" id="PS01103">
    <property type="entry name" value="ASD"/>
    <property type="match status" value="1"/>
</dbReference>
<dbReference type="InterPro" id="IPR000534">
    <property type="entry name" value="Semialdehyde_DH_NAD-bd"/>
</dbReference>
<dbReference type="PIRSF" id="PIRSF000148">
    <property type="entry name" value="ASA_dh"/>
    <property type="match status" value="1"/>
</dbReference>
<keyword evidence="10 15" id="KW-0560">Oxidoreductase</keyword>
<dbReference type="InterPro" id="IPR012280">
    <property type="entry name" value="Semialdhyde_DH_dimer_dom"/>
</dbReference>
<dbReference type="GO" id="GO:0009088">
    <property type="term" value="P:threonine biosynthetic process"/>
    <property type="evidence" value="ECO:0007669"/>
    <property type="project" value="UniProtKB-UniPathway"/>
</dbReference>
<keyword evidence="8" id="KW-0521">NADP</keyword>
<dbReference type="InterPro" id="IPR036291">
    <property type="entry name" value="NAD(P)-bd_dom_sf"/>
</dbReference>
<dbReference type="UniPathway" id="UPA00051">
    <property type="reaction ID" value="UER00464"/>
</dbReference>
<proteinExistence type="inferred from homology"/>
<feature type="active site" description="Acyl-thioester intermediate" evidence="13">
    <location>
        <position position="150"/>
    </location>
</feature>
<accession>A0A6J4UYC5</accession>
<dbReference type="EMBL" id="CADCWL010000094">
    <property type="protein sequence ID" value="CAA9564201.1"/>
    <property type="molecule type" value="Genomic_DNA"/>
</dbReference>
<evidence type="ECO:0000313" key="15">
    <source>
        <dbReference type="EMBL" id="CAA9564201.1"/>
    </source>
</evidence>
<dbReference type="UniPathway" id="UPA00034">
    <property type="reaction ID" value="UER00016"/>
</dbReference>
<evidence type="ECO:0000256" key="10">
    <source>
        <dbReference type="ARBA" id="ARBA00023002"/>
    </source>
</evidence>
<name>A0A6J4UYC5_9BACT</name>
<evidence type="ECO:0000256" key="1">
    <source>
        <dbReference type="ARBA" id="ARBA00002492"/>
    </source>
</evidence>
<dbReference type="NCBIfam" id="TIGR00978">
    <property type="entry name" value="asd_EA"/>
    <property type="match status" value="1"/>
</dbReference>
<organism evidence="15">
    <name type="scientific">uncultured Thermomicrobiales bacterium</name>
    <dbReference type="NCBI Taxonomy" id="1645740"/>
    <lineage>
        <taxon>Bacteria</taxon>
        <taxon>Pseudomonadati</taxon>
        <taxon>Thermomicrobiota</taxon>
        <taxon>Thermomicrobia</taxon>
        <taxon>Thermomicrobiales</taxon>
        <taxon>environmental samples</taxon>
    </lineage>
</organism>
<keyword evidence="7" id="KW-0791">Threonine biosynthesis</keyword>
<dbReference type="AlphaFoldDB" id="A0A6J4UYC5"/>
<comment type="function">
    <text evidence="1">Catalyzes the NADPH-dependent formation of L-aspartate-semialdehyde (L-ASA) by the reductive dephosphorylation of L-aspartyl-4-phosphate.</text>
</comment>
<dbReference type="EC" id="1.2.1.11" evidence="5"/>
<comment type="similarity">
    <text evidence="4">Belongs to the aspartate-semialdehyde dehydrogenase family.</text>
</comment>
<dbReference type="Gene3D" id="3.40.50.720">
    <property type="entry name" value="NAD(P)-binding Rossmann-like Domain"/>
    <property type="match status" value="1"/>
</dbReference>
<dbReference type="GO" id="GO:0051287">
    <property type="term" value="F:NAD binding"/>
    <property type="evidence" value="ECO:0007669"/>
    <property type="project" value="InterPro"/>
</dbReference>
<dbReference type="PANTHER" id="PTHR46718">
    <property type="entry name" value="ASPARTATE-SEMIALDEHYDE DEHYDROGENASE"/>
    <property type="match status" value="1"/>
</dbReference>
<evidence type="ECO:0000256" key="2">
    <source>
        <dbReference type="ARBA" id="ARBA00005021"/>
    </source>
</evidence>
<dbReference type="GO" id="GO:0009089">
    <property type="term" value="P:lysine biosynthetic process via diaminopimelate"/>
    <property type="evidence" value="ECO:0007669"/>
    <property type="project" value="UniProtKB-UniPathway"/>
</dbReference>
<feature type="active site" description="Proton acceptor" evidence="13">
    <location>
        <position position="242"/>
    </location>
</feature>
<dbReference type="SMART" id="SM00859">
    <property type="entry name" value="Semialdhyde_dh"/>
    <property type="match status" value="1"/>
</dbReference>
<dbReference type="GO" id="GO:0046983">
    <property type="term" value="F:protein dimerization activity"/>
    <property type="evidence" value="ECO:0007669"/>
    <property type="project" value="InterPro"/>
</dbReference>
<dbReference type="GO" id="GO:0050661">
    <property type="term" value="F:NADP binding"/>
    <property type="evidence" value="ECO:0007669"/>
    <property type="project" value="InterPro"/>
</dbReference>
<evidence type="ECO:0000256" key="11">
    <source>
        <dbReference type="ARBA" id="ARBA00023154"/>
    </source>
</evidence>
<dbReference type="CDD" id="cd02315">
    <property type="entry name" value="ScASADH_like_N"/>
    <property type="match status" value="1"/>
</dbReference>
<dbReference type="GO" id="GO:0019877">
    <property type="term" value="P:diaminopimelate biosynthetic process"/>
    <property type="evidence" value="ECO:0007669"/>
    <property type="project" value="UniProtKB-KW"/>
</dbReference>
<dbReference type="SUPFAM" id="SSF51735">
    <property type="entry name" value="NAD(P)-binding Rossmann-fold domains"/>
    <property type="match status" value="1"/>
</dbReference>
<keyword evidence="12" id="KW-0486">Methionine biosynthesis</keyword>
<evidence type="ECO:0000256" key="5">
    <source>
        <dbReference type="ARBA" id="ARBA00013120"/>
    </source>
</evidence>
<dbReference type="NCBIfam" id="NF006416">
    <property type="entry name" value="PRK08664.1"/>
    <property type="match status" value="1"/>
</dbReference>
<dbReference type="FunFam" id="3.30.360.10:FF:000016">
    <property type="entry name" value="Probable aspartate-semialdehyde dehydrogenase"/>
    <property type="match status" value="1"/>
</dbReference>
<evidence type="ECO:0000256" key="9">
    <source>
        <dbReference type="ARBA" id="ARBA00022915"/>
    </source>
</evidence>
<keyword evidence="11" id="KW-0457">Lysine biosynthesis</keyword>
<dbReference type="InterPro" id="IPR051823">
    <property type="entry name" value="ASADH-related"/>
</dbReference>
<dbReference type="InterPro" id="IPR000319">
    <property type="entry name" value="Asp-semialdehyde_DH_CS"/>
</dbReference>
<evidence type="ECO:0000256" key="13">
    <source>
        <dbReference type="PIRSR" id="PIRSR000148-1"/>
    </source>
</evidence>
<dbReference type="GO" id="GO:0009086">
    <property type="term" value="P:methionine biosynthetic process"/>
    <property type="evidence" value="ECO:0007669"/>
    <property type="project" value="UniProtKB-KW"/>
</dbReference>